<reference evidence="2 3" key="1">
    <citation type="submission" date="2021-03" db="EMBL/GenBank/DDBJ databases">
        <title>Enterococcal diversity collection.</title>
        <authorList>
            <person name="Gilmore M.S."/>
            <person name="Schwartzman J."/>
            <person name="Van Tyne D."/>
            <person name="Martin M."/>
            <person name="Earl A.M."/>
            <person name="Manson A.L."/>
            <person name="Straub T."/>
            <person name="Salamzade R."/>
            <person name="Saavedra J."/>
            <person name="Lebreton F."/>
            <person name="Prichula J."/>
            <person name="Schaufler K."/>
            <person name="Gaca A."/>
            <person name="Sgardioli B."/>
            <person name="Wagenaar J."/>
            <person name="Strong T."/>
        </authorList>
    </citation>
    <scope>NUCLEOTIDE SEQUENCE [LARGE SCALE GENOMIC DNA]</scope>
    <source>
        <strain evidence="2 3">669A</strain>
    </source>
</reference>
<dbReference type="Gene3D" id="3.40.630.30">
    <property type="match status" value="1"/>
</dbReference>
<sequence>MDFQIKATPELSAEELLAIFIERVAVFVVEQECPYQEADQDDQKALHVCLADEQGLKAYARIIDREDDVTFGRVLVVKSARKQQLGQKLVQRTLQEIQQRFPDKSVTISAQAYLRKFYEGFGFEVVSDIYLEDNIPHVDMRLSN</sequence>
<feature type="domain" description="N-acetyltransferase" evidence="1">
    <location>
        <begin position="6"/>
        <end position="144"/>
    </location>
</feature>
<dbReference type="PROSITE" id="PS51186">
    <property type="entry name" value="GNAT"/>
    <property type="match status" value="1"/>
</dbReference>
<evidence type="ECO:0000259" key="1">
    <source>
        <dbReference type="PROSITE" id="PS51186"/>
    </source>
</evidence>
<protein>
    <submittedName>
        <fullName evidence="2">GNAT family N-acetyltransferase</fullName>
    </submittedName>
</protein>
<dbReference type="RefSeq" id="WP_207672172.1">
    <property type="nucleotide sequence ID" value="NZ_JAFREM010000004.1"/>
</dbReference>
<dbReference type="Pfam" id="PF13673">
    <property type="entry name" value="Acetyltransf_10"/>
    <property type="match status" value="1"/>
</dbReference>
<dbReference type="InterPro" id="IPR000182">
    <property type="entry name" value="GNAT_dom"/>
</dbReference>
<dbReference type="EMBL" id="JAFREM010000004">
    <property type="protein sequence ID" value="MBO1305242.1"/>
    <property type="molecule type" value="Genomic_DNA"/>
</dbReference>
<name>A0ABS3L6K8_9ENTE</name>
<comment type="caution">
    <text evidence="2">The sequence shown here is derived from an EMBL/GenBank/DDBJ whole genome shotgun (WGS) entry which is preliminary data.</text>
</comment>
<evidence type="ECO:0000313" key="2">
    <source>
        <dbReference type="EMBL" id="MBO1305242.1"/>
    </source>
</evidence>
<gene>
    <name evidence="2" type="ORF">JZO70_03655</name>
</gene>
<evidence type="ECO:0000313" key="3">
    <source>
        <dbReference type="Proteomes" id="UP000664601"/>
    </source>
</evidence>
<dbReference type="SUPFAM" id="SSF55729">
    <property type="entry name" value="Acyl-CoA N-acyltransferases (Nat)"/>
    <property type="match status" value="1"/>
</dbReference>
<organism evidence="2 3">
    <name type="scientific">Candidatus Enterococcus moelleringii</name>
    <dbReference type="NCBI Taxonomy" id="2815325"/>
    <lineage>
        <taxon>Bacteria</taxon>
        <taxon>Bacillati</taxon>
        <taxon>Bacillota</taxon>
        <taxon>Bacilli</taxon>
        <taxon>Lactobacillales</taxon>
        <taxon>Enterococcaceae</taxon>
        <taxon>Enterococcus</taxon>
    </lineage>
</organism>
<dbReference type="Proteomes" id="UP000664601">
    <property type="component" value="Unassembled WGS sequence"/>
</dbReference>
<accession>A0ABS3L6K8</accession>
<proteinExistence type="predicted"/>
<keyword evidence="3" id="KW-1185">Reference proteome</keyword>
<dbReference type="InterPro" id="IPR016181">
    <property type="entry name" value="Acyl_CoA_acyltransferase"/>
</dbReference>